<dbReference type="Pfam" id="PF21321">
    <property type="entry name" value="HTH_66"/>
    <property type="match status" value="1"/>
</dbReference>
<dbReference type="InterPro" id="IPR048708">
    <property type="entry name" value="VapB45-like_HTH"/>
</dbReference>
<dbReference type="Proteomes" id="UP001056708">
    <property type="component" value="Chromosome"/>
</dbReference>
<dbReference type="InterPro" id="IPR007367">
    <property type="entry name" value="DUF433"/>
</dbReference>
<proteinExistence type="predicted"/>
<dbReference type="RefSeq" id="WP_252665169.1">
    <property type="nucleotide sequence ID" value="NZ_CP098611.1"/>
</dbReference>
<dbReference type="InterPro" id="IPR009057">
    <property type="entry name" value="Homeodomain-like_sf"/>
</dbReference>
<organism evidence="2 3">
    <name type="scientific">Phormidium yuhuli AB48</name>
    <dbReference type="NCBI Taxonomy" id="2940671"/>
    <lineage>
        <taxon>Bacteria</taxon>
        <taxon>Bacillati</taxon>
        <taxon>Cyanobacteriota</taxon>
        <taxon>Cyanophyceae</taxon>
        <taxon>Oscillatoriophycideae</taxon>
        <taxon>Oscillatoriales</taxon>
        <taxon>Oscillatoriaceae</taxon>
        <taxon>Phormidium</taxon>
        <taxon>Phormidium yuhuli</taxon>
    </lineage>
</organism>
<accession>A0ABY5AXN4</accession>
<protein>
    <submittedName>
        <fullName evidence="2">DUF433 domain-containing protein</fullName>
    </submittedName>
</protein>
<name>A0ABY5AXN4_9CYAN</name>
<keyword evidence="3" id="KW-1185">Reference proteome</keyword>
<dbReference type="EMBL" id="CP098611">
    <property type="protein sequence ID" value="USR92994.1"/>
    <property type="molecule type" value="Genomic_DNA"/>
</dbReference>
<reference evidence="2" key="1">
    <citation type="submission" date="2022-06" db="EMBL/GenBank/DDBJ databases">
        <title>Genome sequence of Phormidium yuhuli AB48 isolated from an industrial photobioreactor environment.</title>
        <authorList>
            <person name="Qiu Y."/>
            <person name="Noonan A.J.C."/>
            <person name="Dofher K."/>
            <person name="Koch M."/>
            <person name="Kieft B."/>
            <person name="Lin X."/>
            <person name="Ziels R.M."/>
            <person name="Hallam S.J."/>
        </authorList>
    </citation>
    <scope>NUCLEOTIDE SEQUENCE</scope>
    <source>
        <strain evidence="2">AB48</strain>
    </source>
</reference>
<sequence length="235" mass="26715">MNSTLALNLNQPQHLPNYSIPQAAHYLRIPEATVRTWVKGRQYPTKDGNKTFQPLIEPPQVRPQRLSFINLLEIHILRALRTQHKIDLGSVRTALDYLQSQFDQPHPLASNRFLTDGINLFIERCGHLLNVSQNGQLALRAALDLHLDRIEWNDRGLALRLYPFTRTREEQSPKILAFDPRIAFGRLAIAHIGVPTDVVVDRYRAGETTQELAADYNCDLASIEEAIRCELPAVA</sequence>
<evidence type="ECO:0000259" key="1">
    <source>
        <dbReference type="Pfam" id="PF21321"/>
    </source>
</evidence>
<gene>
    <name evidence="2" type="ORF">NEA10_09860</name>
</gene>
<evidence type="ECO:0000313" key="3">
    <source>
        <dbReference type="Proteomes" id="UP001056708"/>
    </source>
</evidence>
<dbReference type="Pfam" id="PF04255">
    <property type="entry name" value="DUF433"/>
    <property type="match status" value="1"/>
</dbReference>
<evidence type="ECO:0000313" key="2">
    <source>
        <dbReference type="EMBL" id="USR92994.1"/>
    </source>
</evidence>
<dbReference type="SUPFAM" id="SSF46689">
    <property type="entry name" value="Homeodomain-like"/>
    <property type="match status" value="1"/>
</dbReference>
<feature type="domain" description="Putative antitoxin VapB45-like DNA-binding HTH" evidence="1">
    <location>
        <begin position="16"/>
        <end position="95"/>
    </location>
</feature>